<organism evidence="3 4">
    <name type="scientific">Teratosphaeria nubilosa</name>
    <dbReference type="NCBI Taxonomy" id="161662"/>
    <lineage>
        <taxon>Eukaryota</taxon>
        <taxon>Fungi</taxon>
        <taxon>Dikarya</taxon>
        <taxon>Ascomycota</taxon>
        <taxon>Pezizomycotina</taxon>
        <taxon>Dothideomycetes</taxon>
        <taxon>Dothideomycetidae</taxon>
        <taxon>Mycosphaerellales</taxon>
        <taxon>Teratosphaeriaceae</taxon>
        <taxon>Teratosphaeria</taxon>
    </lineage>
</organism>
<proteinExistence type="inferred from homology"/>
<evidence type="ECO:0000256" key="1">
    <source>
        <dbReference type="ARBA" id="ARBA00024205"/>
    </source>
</evidence>
<dbReference type="Pfam" id="PF25809">
    <property type="entry name" value="STEEP1"/>
    <property type="match status" value="1"/>
</dbReference>
<dbReference type="EMBL" id="ML995808">
    <property type="protein sequence ID" value="KAF2774478.1"/>
    <property type="molecule type" value="Genomic_DNA"/>
</dbReference>
<evidence type="ECO:0000313" key="4">
    <source>
        <dbReference type="Proteomes" id="UP000799436"/>
    </source>
</evidence>
<protein>
    <recommendedName>
        <fullName evidence="2">STEEP1 domain-containing protein</fullName>
    </recommendedName>
</protein>
<dbReference type="AlphaFoldDB" id="A0A6G1LPW2"/>
<dbReference type="PANTHER" id="PTHR46355:SF1">
    <property type="entry name" value="STING ER EXIT PROTEIN"/>
    <property type="match status" value="1"/>
</dbReference>
<sequence>MAGENGETSSNAGYSTYHCLCSQLIIATLGPLNTLPTRERYGDHIAKDYALAPGSVKVNDKAIILKLDDGYEKRYLASCRRCRSNLGYHMDLEQFEGSNGKFGMEGDVLYVLPGSLMETTKMMDGNG</sequence>
<accession>A0A6G1LPW2</accession>
<feature type="domain" description="STEEP1" evidence="2">
    <location>
        <begin position="10"/>
        <end position="123"/>
    </location>
</feature>
<gene>
    <name evidence="3" type="ORF">EJ03DRAFT_347077</name>
</gene>
<keyword evidence="4" id="KW-1185">Reference proteome</keyword>
<dbReference type="GO" id="GO:0006888">
    <property type="term" value="P:endoplasmic reticulum to Golgi vesicle-mediated transport"/>
    <property type="evidence" value="ECO:0007669"/>
    <property type="project" value="TreeGrafter"/>
</dbReference>
<dbReference type="InterPro" id="IPR029704">
    <property type="entry name" value="STEEP-like"/>
</dbReference>
<dbReference type="PANTHER" id="PTHR46355">
    <property type="entry name" value="UPF0428 PROTEIN CXORF56"/>
    <property type="match status" value="1"/>
</dbReference>
<dbReference type="OrthoDB" id="418131at2759"/>
<name>A0A6G1LPW2_9PEZI</name>
<evidence type="ECO:0000259" key="2">
    <source>
        <dbReference type="Pfam" id="PF25809"/>
    </source>
</evidence>
<evidence type="ECO:0000313" key="3">
    <source>
        <dbReference type="EMBL" id="KAF2774478.1"/>
    </source>
</evidence>
<comment type="similarity">
    <text evidence="1">Belongs to the STEEP1 family.</text>
</comment>
<dbReference type="InterPro" id="IPR057965">
    <property type="entry name" value="STEEP1_dom"/>
</dbReference>
<dbReference type="GO" id="GO:0005737">
    <property type="term" value="C:cytoplasm"/>
    <property type="evidence" value="ECO:0007669"/>
    <property type="project" value="GOC"/>
</dbReference>
<reference evidence="3" key="1">
    <citation type="journal article" date="2020" name="Stud. Mycol.">
        <title>101 Dothideomycetes genomes: a test case for predicting lifestyles and emergence of pathogens.</title>
        <authorList>
            <person name="Haridas S."/>
            <person name="Albert R."/>
            <person name="Binder M."/>
            <person name="Bloem J."/>
            <person name="Labutti K."/>
            <person name="Salamov A."/>
            <person name="Andreopoulos B."/>
            <person name="Baker S."/>
            <person name="Barry K."/>
            <person name="Bills G."/>
            <person name="Bluhm B."/>
            <person name="Cannon C."/>
            <person name="Castanera R."/>
            <person name="Culley D."/>
            <person name="Daum C."/>
            <person name="Ezra D."/>
            <person name="Gonzalez J."/>
            <person name="Henrissat B."/>
            <person name="Kuo A."/>
            <person name="Liang C."/>
            <person name="Lipzen A."/>
            <person name="Lutzoni F."/>
            <person name="Magnuson J."/>
            <person name="Mondo S."/>
            <person name="Nolan M."/>
            <person name="Ohm R."/>
            <person name="Pangilinan J."/>
            <person name="Park H.-J."/>
            <person name="Ramirez L."/>
            <person name="Alfaro M."/>
            <person name="Sun H."/>
            <person name="Tritt A."/>
            <person name="Yoshinaga Y."/>
            <person name="Zwiers L.-H."/>
            <person name="Turgeon B."/>
            <person name="Goodwin S."/>
            <person name="Spatafora J."/>
            <person name="Crous P."/>
            <person name="Grigoriev I."/>
        </authorList>
    </citation>
    <scope>NUCLEOTIDE SEQUENCE</scope>
    <source>
        <strain evidence="3">CBS 116005</strain>
    </source>
</reference>
<dbReference type="GO" id="GO:0090158">
    <property type="term" value="P:endoplasmic reticulum membrane organization"/>
    <property type="evidence" value="ECO:0007669"/>
    <property type="project" value="TreeGrafter"/>
</dbReference>
<dbReference type="Proteomes" id="UP000799436">
    <property type="component" value="Unassembled WGS sequence"/>
</dbReference>